<evidence type="ECO:0000313" key="4">
    <source>
        <dbReference type="Proteomes" id="UP000050794"/>
    </source>
</evidence>
<feature type="coiled-coil region" evidence="1">
    <location>
        <begin position="149"/>
        <end position="201"/>
    </location>
</feature>
<keyword evidence="1" id="KW-0175">Coiled coil</keyword>
<evidence type="ECO:0000256" key="1">
    <source>
        <dbReference type="SAM" id="Coils"/>
    </source>
</evidence>
<protein>
    <submittedName>
        <fullName evidence="5">Coiled-coil domain-containing protein</fullName>
    </submittedName>
</protein>
<keyword evidence="4" id="KW-1185">Reference proteome</keyword>
<accession>A0A183V9Y6</accession>
<reference evidence="3 4" key="2">
    <citation type="submission" date="2018-11" db="EMBL/GenBank/DDBJ databases">
        <authorList>
            <consortium name="Pathogen Informatics"/>
        </authorList>
    </citation>
    <scope>NUCLEOTIDE SEQUENCE [LARGE SCALE GENOMIC DNA]</scope>
</reference>
<feature type="coiled-coil region" evidence="1">
    <location>
        <begin position="255"/>
        <end position="300"/>
    </location>
</feature>
<name>A0A183V9Y6_TOXCA</name>
<sequence>MRRVKSTGSSLLTCDNVDDTNGVDSRGIPKSSSSYLSLNEIIQGQTKVKHPRSRVDKRPLTSSLTIPSVIVIDTPRDNRYSIERSGARLRRHHIIRSDISPTTTALSVEDHQMIDGQAIGWNDASQKDQSESLKECVESGDRPNVLDETADLRQKLESAFARNNEYERASQQEIRTLRAENQCLKENLIDIEEQLKILTEEKFKISAQLSETESAYNDLKRTIVVSCLDGDLDIVNFERSNESIRQLVLQFVNKYRQQQAMNEQHEERIRSLEENAKKTEDETKQLFDALQSNKQQQNENEDIKLMAVIILDDVLRGETQWGRNDINSISELLRRREEDLERYQIDLRATRTKATEMEVQSAHTKILLEAAETESKAFKETLAMLLSDDFTTFAATEENIKKRVRQIMSERRDRAREKAEDDRRIENLEQRCAEQARNHRLAIAHARTIESDINTLKERFEGVNRELSSVEIERSALEKREKLHFLFIDKLVMAMRLDELRSDLNVEIDEETLLARAEQLTETEIDYIRISGITQNDLLTRHLREAKRELDLKAMQLDVLRKKMRITECADSMRKVHSSVSKLDELNRTLLTKLTLQQIKSNDSEKRLMKHRLEEQSRLIRELEKKAKEIDRLRNFFDKKDRQSLCCLNVDCPQLSKNPGVHLQQLKVRLADVQRKEAQVV</sequence>
<feature type="coiled-coil region" evidence="1">
    <location>
        <begin position="326"/>
        <end position="360"/>
    </location>
</feature>
<reference evidence="5" key="1">
    <citation type="submission" date="2016-06" db="UniProtKB">
        <authorList>
            <consortium name="WormBaseParasite"/>
        </authorList>
    </citation>
    <scope>IDENTIFICATION</scope>
</reference>
<feature type="compositionally biased region" description="Polar residues" evidence="2">
    <location>
        <begin position="1"/>
        <end position="13"/>
    </location>
</feature>
<dbReference type="EMBL" id="UYWY01024554">
    <property type="protein sequence ID" value="VDM48877.1"/>
    <property type="molecule type" value="Genomic_DNA"/>
</dbReference>
<dbReference type="PANTHER" id="PTHR18863">
    <property type="entry name" value="TSEC-2-RELATED"/>
    <property type="match status" value="1"/>
</dbReference>
<organism evidence="4 5">
    <name type="scientific">Toxocara canis</name>
    <name type="common">Canine roundworm</name>
    <dbReference type="NCBI Taxonomy" id="6265"/>
    <lineage>
        <taxon>Eukaryota</taxon>
        <taxon>Metazoa</taxon>
        <taxon>Ecdysozoa</taxon>
        <taxon>Nematoda</taxon>
        <taxon>Chromadorea</taxon>
        <taxon>Rhabditida</taxon>
        <taxon>Spirurina</taxon>
        <taxon>Ascaridomorpha</taxon>
        <taxon>Ascaridoidea</taxon>
        <taxon>Toxocaridae</taxon>
        <taxon>Toxocara</taxon>
    </lineage>
</organism>
<dbReference type="Proteomes" id="UP000050794">
    <property type="component" value="Unassembled WGS sequence"/>
</dbReference>
<gene>
    <name evidence="3" type="ORF">TCNE_LOCUS17556</name>
</gene>
<feature type="region of interest" description="Disordered" evidence="2">
    <location>
        <begin position="1"/>
        <end position="32"/>
    </location>
</feature>
<dbReference type="WBParaSite" id="TCNE_0001755701-mRNA-1">
    <property type="protein sequence ID" value="TCNE_0001755701-mRNA-1"/>
    <property type="gene ID" value="TCNE_0001755701"/>
</dbReference>
<evidence type="ECO:0000256" key="2">
    <source>
        <dbReference type="SAM" id="MobiDB-lite"/>
    </source>
</evidence>
<dbReference type="PANTHER" id="PTHR18863:SF6">
    <property type="entry name" value="COILED-COIL DOMAIN-CONTAINING PROTEIN 170"/>
    <property type="match status" value="1"/>
</dbReference>
<dbReference type="AlphaFoldDB" id="A0A183V9Y6"/>
<evidence type="ECO:0000313" key="5">
    <source>
        <dbReference type="WBParaSite" id="TCNE_0001755701-mRNA-1"/>
    </source>
</evidence>
<feature type="coiled-coil region" evidence="1">
    <location>
        <begin position="606"/>
        <end position="640"/>
    </location>
</feature>
<feature type="coiled-coil region" evidence="1">
    <location>
        <begin position="411"/>
        <end position="480"/>
    </location>
</feature>
<proteinExistence type="predicted"/>
<dbReference type="InterPro" id="IPR039139">
    <property type="entry name" value="CCDC170-like"/>
</dbReference>
<evidence type="ECO:0000313" key="3">
    <source>
        <dbReference type="EMBL" id="VDM48877.1"/>
    </source>
</evidence>